<keyword evidence="1" id="KW-0732">Signal</keyword>
<feature type="signal peptide" evidence="1">
    <location>
        <begin position="1"/>
        <end position="26"/>
    </location>
</feature>
<proteinExistence type="predicted"/>
<keyword evidence="3" id="KW-1185">Reference proteome</keyword>
<gene>
    <name evidence="2" type="ORF">O3G_MSEX015491</name>
</gene>
<reference evidence="2" key="2">
    <citation type="submission" date="2020-12" db="EMBL/GenBank/DDBJ databases">
        <authorList>
            <person name="Kanost M."/>
        </authorList>
    </citation>
    <scope>NUCLEOTIDE SEQUENCE</scope>
</reference>
<feature type="non-terminal residue" evidence="2">
    <location>
        <position position="54"/>
    </location>
</feature>
<organism evidence="2 3">
    <name type="scientific">Manduca sexta</name>
    <name type="common">Tobacco hawkmoth</name>
    <name type="synonym">Tobacco hornworm</name>
    <dbReference type="NCBI Taxonomy" id="7130"/>
    <lineage>
        <taxon>Eukaryota</taxon>
        <taxon>Metazoa</taxon>
        <taxon>Ecdysozoa</taxon>
        <taxon>Arthropoda</taxon>
        <taxon>Hexapoda</taxon>
        <taxon>Insecta</taxon>
        <taxon>Pterygota</taxon>
        <taxon>Neoptera</taxon>
        <taxon>Endopterygota</taxon>
        <taxon>Lepidoptera</taxon>
        <taxon>Glossata</taxon>
        <taxon>Ditrysia</taxon>
        <taxon>Bombycoidea</taxon>
        <taxon>Sphingidae</taxon>
        <taxon>Sphinginae</taxon>
        <taxon>Sphingini</taxon>
        <taxon>Manduca</taxon>
    </lineage>
</organism>
<evidence type="ECO:0000313" key="3">
    <source>
        <dbReference type="Proteomes" id="UP000791440"/>
    </source>
</evidence>
<accession>A0A922A1A8</accession>
<dbReference type="AlphaFoldDB" id="A0A922A1A8"/>
<reference evidence="2" key="1">
    <citation type="journal article" date="2016" name="Insect Biochem. Mol. Biol.">
        <title>Multifaceted biological insights from a draft genome sequence of the tobacco hornworm moth, Manduca sexta.</title>
        <authorList>
            <person name="Kanost M.R."/>
            <person name="Arrese E.L."/>
            <person name="Cao X."/>
            <person name="Chen Y.R."/>
            <person name="Chellapilla S."/>
            <person name="Goldsmith M.R."/>
            <person name="Grosse-Wilde E."/>
            <person name="Heckel D.G."/>
            <person name="Herndon N."/>
            <person name="Jiang H."/>
            <person name="Papanicolaou A."/>
            <person name="Qu J."/>
            <person name="Soulages J.L."/>
            <person name="Vogel H."/>
            <person name="Walters J."/>
            <person name="Waterhouse R.M."/>
            <person name="Ahn S.J."/>
            <person name="Almeida F.C."/>
            <person name="An C."/>
            <person name="Aqrawi P."/>
            <person name="Bretschneider A."/>
            <person name="Bryant W.B."/>
            <person name="Bucks S."/>
            <person name="Chao H."/>
            <person name="Chevignon G."/>
            <person name="Christen J.M."/>
            <person name="Clarke D.F."/>
            <person name="Dittmer N.T."/>
            <person name="Ferguson L.C.F."/>
            <person name="Garavelou S."/>
            <person name="Gordon K.H.J."/>
            <person name="Gunaratna R.T."/>
            <person name="Han Y."/>
            <person name="Hauser F."/>
            <person name="He Y."/>
            <person name="Heidel-Fischer H."/>
            <person name="Hirsh A."/>
            <person name="Hu Y."/>
            <person name="Jiang H."/>
            <person name="Kalra D."/>
            <person name="Klinner C."/>
            <person name="Konig C."/>
            <person name="Kovar C."/>
            <person name="Kroll A.R."/>
            <person name="Kuwar S.S."/>
            <person name="Lee S.L."/>
            <person name="Lehman R."/>
            <person name="Li K."/>
            <person name="Li Z."/>
            <person name="Liang H."/>
            <person name="Lovelace S."/>
            <person name="Lu Z."/>
            <person name="Mansfield J.H."/>
            <person name="McCulloch K.J."/>
            <person name="Mathew T."/>
            <person name="Morton B."/>
            <person name="Muzny D.M."/>
            <person name="Neunemann D."/>
            <person name="Ongeri F."/>
            <person name="Pauchet Y."/>
            <person name="Pu L.L."/>
            <person name="Pyrousis I."/>
            <person name="Rao X.J."/>
            <person name="Redding A."/>
            <person name="Roesel C."/>
            <person name="Sanchez-Gracia A."/>
            <person name="Schaack S."/>
            <person name="Shukla A."/>
            <person name="Tetreau G."/>
            <person name="Wang Y."/>
            <person name="Xiong G.H."/>
            <person name="Traut W."/>
            <person name="Walsh T.K."/>
            <person name="Worley K.C."/>
            <person name="Wu D."/>
            <person name="Wu W."/>
            <person name="Wu Y.Q."/>
            <person name="Zhang X."/>
            <person name="Zou Z."/>
            <person name="Zucker H."/>
            <person name="Briscoe A.D."/>
            <person name="Burmester T."/>
            <person name="Clem R.J."/>
            <person name="Feyereisen R."/>
            <person name="Grimmelikhuijzen C.J.P."/>
            <person name="Hamodrakas S.J."/>
            <person name="Hansson B.S."/>
            <person name="Huguet E."/>
            <person name="Jermiin L.S."/>
            <person name="Lan Q."/>
            <person name="Lehman H.K."/>
            <person name="Lorenzen M."/>
            <person name="Merzendorfer H."/>
            <person name="Michalopoulos I."/>
            <person name="Morton D.B."/>
            <person name="Muthukrishnan S."/>
            <person name="Oakeshott J.G."/>
            <person name="Palmer W."/>
            <person name="Park Y."/>
            <person name="Passarelli A.L."/>
            <person name="Rozas J."/>
            <person name="Schwartz L.M."/>
            <person name="Smith W."/>
            <person name="Southgate A."/>
            <person name="Vilcinskas A."/>
            <person name="Vogt R."/>
            <person name="Wang P."/>
            <person name="Werren J."/>
            <person name="Yu X.Q."/>
            <person name="Zhou J.J."/>
            <person name="Brown S.J."/>
            <person name="Scherer S.E."/>
            <person name="Richards S."/>
            <person name="Blissard G.W."/>
        </authorList>
    </citation>
    <scope>NUCLEOTIDE SEQUENCE</scope>
</reference>
<dbReference type="Proteomes" id="UP000791440">
    <property type="component" value="Unassembled WGS sequence"/>
</dbReference>
<dbReference type="EMBL" id="JH670073">
    <property type="protein sequence ID" value="KAG6465910.1"/>
    <property type="molecule type" value="Genomic_DNA"/>
</dbReference>
<protein>
    <submittedName>
        <fullName evidence="2">Uncharacterized protein</fullName>
    </submittedName>
</protein>
<sequence>MCPIWPLHLIILYVLAICPLWVLCQAAPELTANFVPSIVDINMQEYKYVDVNVQ</sequence>
<evidence type="ECO:0000313" key="2">
    <source>
        <dbReference type="EMBL" id="KAG6465910.1"/>
    </source>
</evidence>
<comment type="caution">
    <text evidence="2">The sequence shown here is derived from an EMBL/GenBank/DDBJ whole genome shotgun (WGS) entry which is preliminary data.</text>
</comment>
<feature type="chain" id="PRO_5037249556" evidence="1">
    <location>
        <begin position="27"/>
        <end position="54"/>
    </location>
</feature>
<evidence type="ECO:0000256" key="1">
    <source>
        <dbReference type="SAM" id="SignalP"/>
    </source>
</evidence>
<name>A0A922A1A8_MANSE</name>